<proteinExistence type="predicted"/>
<sequence>MFCVYYVQVKDKQETEKIGSKPDKNRKCGEAGKSQKQLQSREQEKLKKMQVEGPKLQTPTKLYYKERKKGAENAIISKYKEMGQNCQYSKAIKHKDQGEKASSEKDGSTADQLSTARPEVCTVTPSTPPTTTTIFGDEDLTIAQTLIKLRSEKAKEKGVAFRDSTKGKIKQEEAAIAALTEEFDEIQARIDVDHELVVRMTHEEQEKYTIEERARLLAEYFERRKKQLAAKRAKAIRNKPPTRTQVRNMMITCLKHMGMYTRQQLKHKIFKELQKLYQKEKKWIDDFVPMDSKKEEKKSVEPEKQESAKSDEKESVDYEHEKEELRMWLAVVLDEEETVDPKILSTKYPIGDWESQILGNVDIVDLHVNKIIRANRNINYHKSLFSMLRKFDRQDLVDLHILVMKRFKDNTLEEKRYPLIKEMLEKILKWKLEAEAESTMAFKLLKFNKSHVEE</sequence>
<feature type="compositionally biased region" description="Basic and acidic residues" evidence="2">
    <location>
        <begin position="14"/>
        <end position="30"/>
    </location>
</feature>
<feature type="coiled-coil region" evidence="1">
    <location>
        <begin position="162"/>
        <end position="189"/>
    </location>
</feature>
<feature type="region of interest" description="Disordered" evidence="2">
    <location>
        <begin position="92"/>
        <end position="129"/>
    </location>
</feature>
<gene>
    <name evidence="3" type="ORF">Tci_532842</name>
</gene>
<dbReference type="EMBL" id="BKCJ010299998">
    <property type="protein sequence ID" value="GEZ60869.1"/>
    <property type="molecule type" value="Genomic_DNA"/>
</dbReference>
<feature type="compositionally biased region" description="Basic and acidic residues" evidence="2">
    <location>
        <begin position="39"/>
        <end position="50"/>
    </location>
</feature>
<name>A0A699IJA9_TANCI</name>
<feature type="region of interest" description="Disordered" evidence="2">
    <location>
        <begin position="14"/>
        <end position="52"/>
    </location>
</feature>
<feature type="compositionally biased region" description="Basic and acidic residues" evidence="2">
    <location>
        <begin position="94"/>
        <end position="108"/>
    </location>
</feature>
<comment type="caution">
    <text evidence="3">The sequence shown here is derived from an EMBL/GenBank/DDBJ whole genome shotgun (WGS) entry which is preliminary data.</text>
</comment>
<evidence type="ECO:0000256" key="2">
    <source>
        <dbReference type="SAM" id="MobiDB-lite"/>
    </source>
</evidence>
<evidence type="ECO:0000256" key="1">
    <source>
        <dbReference type="SAM" id="Coils"/>
    </source>
</evidence>
<dbReference type="AlphaFoldDB" id="A0A699IJA9"/>
<organism evidence="3">
    <name type="scientific">Tanacetum cinerariifolium</name>
    <name type="common">Dalmatian daisy</name>
    <name type="synonym">Chrysanthemum cinerariifolium</name>
    <dbReference type="NCBI Taxonomy" id="118510"/>
    <lineage>
        <taxon>Eukaryota</taxon>
        <taxon>Viridiplantae</taxon>
        <taxon>Streptophyta</taxon>
        <taxon>Embryophyta</taxon>
        <taxon>Tracheophyta</taxon>
        <taxon>Spermatophyta</taxon>
        <taxon>Magnoliopsida</taxon>
        <taxon>eudicotyledons</taxon>
        <taxon>Gunneridae</taxon>
        <taxon>Pentapetalae</taxon>
        <taxon>asterids</taxon>
        <taxon>campanulids</taxon>
        <taxon>Asterales</taxon>
        <taxon>Asteraceae</taxon>
        <taxon>Asteroideae</taxon>
        <taxon>Anthemideae</taxon>
        <taxon>Anthemidinae</taxon>
        <taxon>Tanacetum</taxon>
    </lineage>
</organism>
<protein>
    <submittedName>
        <fullName evidence="3">Uncharacterized protein</fullName>
    </submittedName>
</protein>
<reference evidence="3" key="1">
    <citation type="journal article" date="2019" name="Sci. Rep.">
        <title>Draft genome of Tanacetum cinerariifolium, the natural source of mosquito coil.</title>
        <authorList>
            <person name="Yamashiro T."/>
            <person name="Shiraishi A."/>
            <person name="Satake H."/>
            <person name="Nakayama K."/>
        </authorList>
    </citation>
    <scope>NUCLEOTIDE SEQUENCE</scope>
</reference>
<feature type="region of interest" description="Disordered" evidence="2">
    <location>
        <begin position="294"/>
        <end position="318"/>
    </location>
</feature>
<accession>A0A699IJA9</accession>
<keyword evidence="1" id="KW-0175">Coiled coil</keyword>
<evidence type="ECO:0000313" key="3">
    <source>
        <dbReference type="EMBL" id="GEZ60869.1"/>
    </source>
</evidence>